<keyword evidence="6" id="KW-1015">Disulfide bond</keyword>
<dbReference type="GO" id="GO:0098609">
    <property type="term" value="P:cell-cell adhesion"/>
    <property type="evidence" value="ECO:0007669"/>
    <property type="project" value="TreeGrafter"/>
</dbReference>
<keyword evidence="3 8" id="KW-0812">Transmembrane</keyword>
<evidence type="ECO:0000256" key="3">
    <source>
        <dbReference type="ARBA" id="ARBA00022692"/>
    </source>
</evidence>
<evidence type="ECO:0000256" key="5">
    <source>
        <dbReference type="ARBA" id="ARBA00023136"/>
    </source>
</evidence>
<evidence type="ECO:0000256" key="2">
    <source>
        <dbReference type="ARBA" id="ARBA00007449"/>
    </source>
</evidence>
<dbReference type="InterPro" id="IPR036465">
    <property type="entry name" value="vWFA_dom_sf"/>
</dbReference>
<dbReference type="InterPro" id="IPR015812">
    <property type="entry name" value="Integrin_bsu"/>
</dbReference>
<keyword evidence="7" id="KW-0325">Glycoprotein</keyword>
<comment type="subcellular location">
    <subcellularLocation>
        <location evidence="8">Cell membrane</location>
        <topology evidence="8">Single-pass type I membrane protein</topology>
    </subcellularLocation>
    <subcellularLocation>
        <location evidence="1">Membrane</location>
        <topology evidence="1">Single-pass type I membrane protein</topology>
    </subcellularLocation>
</comment>
<evidence type="ECO:0000256" key="6">
    <source>
        <dbReference type="ARBA" id="ARBA00023157"/>
    </source>
</evidence>
<evidence type="ECO:0000256" key="1">
    <source>
        <dbReference type="ARBA" id="ARBA00004479"/>
    </source>
</evidence>
<dbReference type="InterPro" id="IPR002369">
    <property type="entry name" value="Integrin_bsu_VWA"/>
</dbReference>
<evidence type="ECO:0000313" key="11">
    <source>
        <dbReference type="WBParaSite" id="jg9160"/>
    </source>
</evidence>
<evidence type="ECO:0000256" key="8">
    <source>
        <dbReference type="RuleBase" id="RU000633"/>
    </source>
</evidence>
<proteinExistence type="inferred from homology"/>
<dbReference type="PANTHER" id="PTHR10082">
    <property type="entry name" value="INTEGRIN BETA SUBUNIT"/>
    <property type="match status" value="1"/>
</dbReference>
<dbReference type="GO" id="GO:0016477">
    <property type="term" value="P:cell migration"/>
    <property type="evidence" value="ECO:0007669"/>
    <property type="project" value="TreeGrafter"/>
</dbReference>
<keyword evidence="10" id="KW-1185">Reference proteome</keyword>
<reference evidence="11" key="1">
    <citation type="submission" date="2022-11" db="UniProtKB">
        <authorList>
            <consortium name="WormBaseParasite"/>
        </authorList>
    </citation>
    <scope>IDENTIFICATION</scope>
</reference>
<protein>
    <recommendedName>
        <fullName evidence="8">Integrin beta</fullName>
    </recommendedName>
</protein>
<evidence type="ECO:0000313" key="10">
    <source>
        <dbReference type="Proteomes" id="UP000887574"/>
    </source>
</evidence>
<dbReference type="GO" id="GO:0008305">
    <property type="term" value="C:integrin complex"/>
    <property type="evidence" value="ECO:0007669"/>
    <property type="project" value="TreeGrafter"/>
</dbReference>
<evidence type="ECO:0000256" key="7">
    <source>
        <dbReference type="ARBA" id="ARBA00023180"/>
    </source>
</evidence>
<dbReference type="WBParaSite" id="jg9160">
    <property type="protein sequence ID" value="jg9160"/>
    <property type="gene ID" value="jg9160"/>
</dbReference>
<dbReference type="AlphaFoldDB" id="A0A915ESX8"/>
<evidence type="ECO:0000256" key="4">
    <source>
        <dbReference type="ARBA" id="ARBA00023037"/>
    </source>
</evidence>
<accession>A0A915ESX8</accession>
<feature type="domain" description="Integrin beta subunit VWA" evidence="9">
    <location>
        <begin position="1"/>
        <end position="135"/>
    </location>
</feature>
<keyword evidence="5" id="KW-0472">Membrane</keyword>
<dbReference type="Proteomes" id="UP000887574">
    <property type="component" value="Unplaced"/>
</dbReference>
<name>A0A915ESX8_9BILA</name>
<dbReference type="GO" id="GO:0009986">
    <property type="term" value="C:cell surface"/>
    <property type="evidence" value="ECO:0007669"/>
    <property type="project" value="TreeGrafter"/>
</dbReference>
<dbReference type="GO" id="GO:0033627">
    <property type="term" value="P:cell adhesion mediated by integrin"/>
    <property type="evidence" value="ECO:0007669"/>
    <property type="project" value="TreeGrafter"/>
</dbReference>
<dbReference type="GO" id="GO:0005178">
    <property type="term" value="F:integrin binding"/>
    <property type="evidence" value="ECO:0007669"/>
    <property type="project" value="TreeGrafter"/>
</dbReference>
<dbReference type="PANTHER" id="PTHR10082:SF60">
    <property type="entry name" value="INTEGRIN BETA-PS"/>
    <property type="match status" value="1"/>
</dbReference>
<dbReference type="GO" id="GO:0005925">
    <property type="term" value="C:focal adhesion"/>
    <property type="evidence" value="ECO:0007669"/>
    <property type="project" value="TreeGrafter"/>
</dbReference>
<evidence type="ECO:0000259" key="9">
    <source>
        <dbReference type="SMART" id="SM00187"/>
    </source>
</evidence>
<dbReference type="SMART" id="SM00187">
    <property type="entry name" value="INB"/>
    <property type="match status" value="1"/>
</dbReference>
<dbReference type="GO" id="GO:0007229">
    <property type="term" value="P:integrin-mediated signaling pathway"/>
    <property type="evidence" value="ECO:0007669"/>
    <property type="project" value="UniProtKB-KW"/>
</dbReference>
<dbReference type="Pfam" id="PF00362">
    <property type="entry name" value="Integrin_beta"/>
    <property type="match status" value="2"/>
</dbReference>
<dbReference type="PRINTS" id="PR01186">
    <property type="entry name" value="INTEGRINB"/>
</dbReference>
<dbReference type="SUPFAM" id="SSF53300">
    <property type="entry name" value="vWA-like"/>
    <property type="match status" value="1"/>
</dbReference>
<dbReference type="GO" id="GO:0007160">
    <property type="term" value="P:cell-matrix adhesion"/>
    <property type="evidence" value="ECO:0007669"/>
    <property type="project" value="TreeGrafter"/>
</dbReference>
<comment type="similarity">
    <text evidence="2 8">Belongs to the integrin beta chain family.</text>
</comment>
<keyword evidence="4 8" id="KW-0401">Integrin</keyword>
<organism evidence="10 11">
    <name type="scientific">Ditylenchus dipsaci</name>
    <dbReference type="NCBI Taxonomy" id="166011"/>
    <lineage>
        <taxon>Eukaryota</taxon>
        <taxon>Metazoa</taxon>
        <taxon>Ecdysozoa</taxon>
        <taxon>Nematoda</taxon>
        <taxon>Chromadorea</taxon>
        <taxon>Rhabditida</taxon>
        <taxon>Tylenchina</taxon>
        <taxon>Tylenchomorpha</taxon>
        <taxon>Sphaerularioidea</taxon>
        <taxon>Anguinidae</taxon>
        <taxon>Anguininae</taxon>
        <taxon>Ditylenchus</taxon>
    </lineage>
</organism>
<dbReference type="Gene3D" id="3.40.50.410">
    <property type="entry name" value="von Willebrand factor, type A domain"/>
    <property type="match status" value="2"/>
</dbReference>
<keyword evidence="8" id="KW-0130">Cell adhesion</keyword>
<sequence length="135" mass="15088">MKQITKNFRLGFGSFIDKKVMPFVTLDLKKQASPCSEGCAPTYGFKHQMSLTTTPINLLKKLLHAIAQSLERSIQKNDCFSTDAGFHYAGDGRLAGITTPNDGQCHLDTDGYYDKSTEQDYPSIALLHQKIKEKK</sequence>